<gene>
    <name evidence="1" type="ORF">ACFQPE_20915</name>
</gene>
<proteinExistence type="predicted"/>
<dbReference type="SUPFAM" id="SSF46785">
    <property type="entry name" value="Winged helix' DNA-binding domain"/>
    <property type="match status" value="1"/>
</dbReference>
<accession>A0ABD6AFB7</accession>
<dbReference type="RefSeq" id="WP_379794871.1">
    <property type="nucleotide sequence ID" value="NZ_CP119994.1"/>
</dbReference>
<comment type="caution">
    <text evidence="1">The sequence shown here is derived from an EMBL/GenBank/DDBJ whole genome shotgun (WGS) entry which is preliminary data.</text>
</comment>
<evidence type="ECO:0000313" key="1">
    <source>
        <dbReference type="EMBL" id="MFC7319234.1"/>
    </source>
</evidence>
<evidence type="ECO:0000313" key="2">
    <source>
        <dbReference type="Proteomes" id="UP001596547"/>
    </source>
</evidence>
<dbReference type="Gene3D" id="1.10.10.10">
    <property type="entry name" value="Winged helix-like DNA-binding domain superfamily/Winged helix DNA-binding domain"/>
    <property type="match status" value="1"/>
</dbReference>
<dbReference type="AlphaFoldDB" id="A0ABD6AFB7"/>
<dbReference type="Pfam" id="PF25212">
    <property type="entry name" value="HVO_A0114"/>
    <property type="match status" value="1"/>
</dbReference>
<name>A0ABD6AFB7_9EURY</name>
<dbReference type="Proteomes" id="UP001596547">
    <property type="component" value="Unassembled WGS sequence"/>
</dbReference>
<dbReference type="InterPro" id="IPR036388">
    <property type="entry name" value="WH-like_DNA-bd_sf"/>
</dbReference>
<protein>
    <submittedName>
        <fullName evidence="1">Transcriptional regulator</fullName>
    </submittedName>
</protein>
<organism evidence="1 2">
    <name type="scientific">Halomarina halobia</name>
    <dbReference type="NCBI Taxonomy" id="3033386"/>
    <lineage>
        <taxon>Archaea</taxon>
        <taxon>Methanobacteriati</taxon>
        <taxon>Methanobacteriota</taxon>
        <taxon>Stenosarchaea group</taxon>
        <taxon>Halobacteria</taxon>
        <taxon>Halobacteriales</taxon>
        <taxon>Natronomonadaceae</taxon>
        <taxon>Halomarina</taxon>
    </lineage>
</organism>
<sequence>MYIRYREGDEEGLLDALEAVDRGETPDPHLECVYHDIEDVHRVTRPKTLELLQVLVADQPESIRETARLVDRDVRQVHRNLKELEALGLIDFEQAGRSKRPTVWYDRIEVDLPLNRPEWQPARDRAGV</sequence>
<reference evidence="1 2" key="1">
    <citation type="journal article" date="2019" name="Int. J. Syst. Evol. Microbiol.">
        <title>The Global Catalogue of Microorganisms (GCM) 10K type strain sequencing project: providing services to taxonomists for standard genome sequencing and annotation.</title>
        <authorList>
            <consortium name="The Broad Institute Genomics Platform"/>
            <consortium name="The Broad Institute Genome Sequencing Center for Infectious Disease"/>
            <person name="Wu L."/>
            <person name="Ma J."/>
        </authorList>
    </citation>
    <scope>NUCLEOTIDE SEQUENCE [LARGE SCALE GENOMIC DNA]</scope>
    <source>
        <strain evidence="1 2">PSR21</strain>
    </source>
</reference>
<dbReference type="InterPro" id="IPR036390">
    <property type="entry name" value="WH_DNA-bd_sf"/>
</dbReference>
<keyword evidence="2" id="KW-1185">Reference proteome</keyword>
<dbReference type="GeneID" id="79317971"/>
<dbReference type="EMBL" id="JBHTBF010000004">
    <property type="protein sequence ID" value="MFC7319234.1"/>
    <property type="molecule type" value="Genomic_DNA"/>
</dbReference>